<reference evidence="11" key="1">
    <citation type="submission" date="2016-10" db="EMBL/GenBank/DDBJ databases">
        <authorList>
            <person name="Varghese N."/>
            <person name="Submissions S."/>
        </authorList>
    </citation>
    <scope>NUCLEOTIDE SEQUENCE [LARGE SCALE GENOMIC DNA]</scope>
    <source>
        <strain evidence="11">CGMCC 1.6763</strain>
    </source>
</reference>
<keyword evidence="7 8" id="KW-0472">Membrane</keyword>
<keyword evidence="4 8" id="KW-0812">Transmembrane</keyword>
<keyword evidence="11" id="KW-1185">Reference proteome</keyword>
<dbReference type="InterPro" id="IPR043429">
    <property type="entry name" value="ArtM/GltK/GlnP/TcyL/YhdX-like"/>
</dbReference>
<feature type="transmembrane region" description="Helical" evidence="8">
    <location>
        <begin position="54"/>
        <end position="77"/>
    </location>
</feature>
<dbReference type="STRING" id="426757.SAMN04488127_0780"/>
<comment type="similarity">
    <text evidence="8">Belongs to the binding-protein-dependent transport system permease family.</text>
</comment>
<evidence type="ECO:0000256" key="5">
    <source>
        <dbReference type="ARBA" id="ARBA00022970"/>
    </source>
</evidence>
<evidence type="ECO:0000256" key="1">
    <source>
        <dbReference type="ARBA" id="ARBA00004651"/>
    </source>
</evidence>
<dbReference type="GO" id="GO:0006865">
    <property type="term" value="P:amino acid transport"/>
    <property type="evidence" value="ECO:0007669"/>
    <property type="project" value="UniProtKB-KW"/>
</dbReference>
<dbReference type="InterPro" id="IPR010065">
    <property type="entry name" value="AA_ABC_transptr_permease_3TM"/>
</dbReference>
<proteinExistence type="inferred from homology"/>
<evidence type="ECO:0000256" key="6">
    <source>
        <dbReference type="ARBA" id="ARBA00022989"/>
    </source>
</evidence>
<feature type="transmembrane region" description="Helical" evidence="8">
    <location>
        <begin position="22"/>
        <end position="42"/>
    </location>
</feature>
<evidence type="ECO:0000259" key="9">
    <source>
        <dbReference type="PROSITE" id="PS50928"/>
    </source>
</evidence>
<feature type="domain" description="ABC transmembrane type-1" evidence="9">
    <location>
        <begin position="18"/>
        <end position="219"/>
    </location>
</feature>
<dbReference type="PROSITE" id="PS50928">
    <property type="entry name" value="ABC_TM1"/>
    <property type="match status" value="1"/>
</dbReference>
<feature type="transmembrane region" description="Helical" evidence="8">
    <location>
        <begin position="165"/>
        <end position="185"/>
    </location>
</feature>
<dbReference type="InterPro" id="IPR035906">
    <property type="entry name" value="MetI-like_sf"/>
</dbReference>
<feature type="transmembrane region" description="Helical" evidence="8">
    <location>
        <begin position="197"/>
        <end position="219"/>
    </location>
</feature>
<keyword evidence="6 8" id="KW-1133">Transmembrane helix</keyword>
<dbReference type="PANTHER" id="PTHR30614">
    <property type="entry name" value="MEMBRANE COMPONENT OF AMINO ACID ABC TRANSPORTER"/>
    <property type="match status" value="1"/>
</dbReference>
<evidence type="ECO:0000256" key="4">
    <source>
        <dbReference type="ARBA" id="ARBA00022692"/>
    </source>
</evidence>
<evidence type="ECO:0000313" key="11">
    <source>
        <dbReference type="Proteomes" id="UP000199200"/>
    </source>
</evidence>
<dbReference type="EMBL" id="FNZF01000001">
    <property type="protein sequence ID" value="SEI91540.1"/>
    <property type="molecule type" value="Genomic_DNA"/>
</dbReference>
<accession>A0A1H6UTB0</accession>
<sequence>MFKFDVLAEDFIGILMVVPKTLLLAILILFLSTLLGGVIALIQQYRIPVVAQIVKVFTSFLRGTPAVVLLYLMYYALPQIAHLLLKIVGIEFNPHDLNPVVVVIVTFSLTMSAFQSEIIRGAFMSVSEGQIEAAHSLGYNFLQTLSRVIMPQALMEALPDFLNSYMVIIKALSLAFLITVVDIFAQAKIMGAMSFRYLEAFVAAALIYWLISAILTALINRYELRLRKAY</sequence>
<keyword evidence="5" id="KW-0029">Amino-acid transport</keyword>
<name>A0A1H6UTB0_9BACL</name>
<gene>
    <name evidence="10" type="ORF">SAMN04488127_0780</name>
</gene>
<dbReference type="GO" id="GO:0022857">
    <property type="term" value="F:transmembrane transporter activity"/>
    <property type="evidence" value="ECO:0007669"/>
    <property type="project" value="InterPro"/>
</dbReference>
<dbReference type="Proteomes" id="UP000199200">
    <property type="component" value="Unassembled WGS sequence"/>
</dbReference>
<evidence type="ECO:0000256" key="8">
    <source>
        <dbReference type="RuleBase" id="RU363032"/>
    </source>
</evidence>
<keyword evidence="3" id="KW-1003">Cell membrane</keyword>
<evidence type="ECO:0000256" key="7">
    <source>
        <dbReference type="ARBA" id="ARBA00023136"/>
    </source>
</evidence>
<dbReference type="InterPro" id="IPR000515">
    <property type="entry name" value="MetI-like"/>
</dbReference>
<dbReference type="SUPFAM" id="SSF161098">
    <property type="entry name" value="MetI-like"/>
    <property type="match status" value="1"/>
</dbReference>
<feature type="transmembrane region" description="Helical" evidence="8">
    <location>
        <begin position="97"/>
        <end position="114"/>
    </location>
</feature>
<dbReference type="Pfam" id="PF00528">
    <property type="entry name" value="BPD_transp_1"/>
    <property type="match status" value="1"/>
</dbReference>
<dbReference type="GO" id="GO:0043190">
    <property type="term" value="C:ATP-binding cassette (ABC) transporter complex"/>
    <property type="evidence" value="ECO:0007669"/>
    <property type="project" value="InterPro"/>
</dbReference>
<dbReference type="OrthoDB" id="9805999at2"/>
<evidence type="ECO:0000256" key="2">
    <source>
        <dbReference type="ARBA" id="ARBA00022448"/>
    </source>
</evidence>
<dbReference type="RefSeq" id="WP_092050106.1">
    <property type="nucleotide sequence ID" value="NZ_FNZF01000001.1"/>
</dbReference>
<dbReference type="PANTHER" id="PTHR30614:SF0">
    <property type="entry name" value="L-CYSTINE TRANSPORT SYSTEM PERMEASE PROTEIN TCYL"/>
    <property type="match status" value="1"/>
</dbReference>
<evidence type="ECO:0000256" key="3">
    <source>
        <dbReference type="ARBA" id="ARBA00022475"/>
    </source>
</evidence>
<comment type="subcellular location">
    <subcellularLocation>
        <location evidence="1 8">Cell membrane</location>
        <topology evidence="1 8">Multi-pass membrane protein</topology>
    </subcellularLocation>
</comment>
<dbReference type="NCBIfam" id="TIGR01726">
    <property type="entry name" value="HEQRo_perm_3TM"/>
    <property type="match status" value="1"/>
</dbReference>
<organism evidence="10 11">
    <name type="scientific">Bhargavaea ginsengi</name>
    <dbReference type="NCBI Taxonomy" id="426757"/>
    <lineage>
        <taxon>Bacteria</taxon>
        <taxon>Bacillati</taxon>
        <taxon>Bacillota</taxon>
        <taxon>Bacilli</taxon>
        <taxon>Bacillales</taxon>
        <taxon>Caryophanaceae</taxon>
        <taxon>Bhargavaea</taxon>
    </lineage>
</organism>
<evidence type="ECO:0000313" key="10">
    <source>
        <dbReference type="EMBL" id="SEI91540.1"/>
    </source>
</evidence>
<protein>
    <submittedName>
        <fullName evidence="10">L-cystine transport system permease protein</fullName>
    </submittedName>
</protein>
<dbReference type="AlphaFoldDB" id="A0A1H6UTB0"/>
<keyword evidence="2 8" id="KW-0813">Transport</keyword>
<dbReference type="CDD" id="cd06261">
    <property type="entry name" value="TM_PBP2"/>
    <property type="match status" value="1"/>
</dbReference>
<dbReference type="Gene3D" id="1.10.3720.10">
    <property type="entry name" value="MetI-like"/>
    <property type="match status" value="1"/>
</dbReference>